<proteinExistence type="predicted"/>
<evidence type="ECO:0000259" key="1">
    <source>
        <dbReference type="PROSITE" id="PS50987"/>
    </source>
</evidence>
<dbReference type="Pfam" id="PF12840">
    <property type="entry name" value="HTH_20"/>
    <property type="match status" value="1"/>
</dbReference>
<dbReference type="EMBL" id="KF826707">
    <property type="protein sequence ID" value="AIS85897.1"/>
    <property type="molecule type" value="Genomic_DNA"/>
</dbReference>
<dbReference type="InterPro" id="IPR011991">
    <property type="entry name" value="ArsR-like_HTH"/>
</dbReference>
<dbReference type="InterPro" id="IPR036390">
    <property type="entry name" value="WH_DNA-bd_sf"/>
</dbReference>
<name>A0A097CTD8_9ACTN</name>
<protein>
    <submittedName>
        <fullName evidence="2">ArsR family transcriptional regulator</fullName>
    </submittedName>
</protein>
<dbReference type="PANTHER" id="PTHR38600:SF1">
    <property type="entry name" value="TRANSCRIPTIONAL REGULATORY PROTEIN"/>
    <property type="match status" value="1"/>
</dbReference>
<reference evidence="2" key="1">
    <citation type="submission" date="2013-11" db="EMBL/GenBank/DDBJ databases">
        <title>New antitubercular compounds from marine-derived Verrucosispora sp. MS100047.</title>
        <authorList>
            <person name="Huang P."/>
            <person name="Xie F."/>
            <person name="Wang Q."/>
            <person name="Wang J."/>
            <person name="Wang Q."/>
            <person name="Abdel-Mageed W.M."/>
            <person name="Liu M."/>
            <person name="Han J."/>
            <person name="Song F."/>
            <person name="Dai H."/>
            <person name="Liu X."/>
            <person name="Zhang L."/>
        </authorList>
    </citation>
    <scope>NUCLEOTIDE SEQUENCE</scope>
    <source>
        <strain evidence="2">MS100047</strain>
    </source>
</reference>
<dbReference type="GO" id="GO:0003700">
    <property type="term" value="F:DNA-binding transcription factor activity"/>
    <property type="evidence" value="ECO:0007669"/>
    <property type="project" value="InterPro"/>
</dbReference>
<feature type="domain" description="HTH arsR-type" evidence="1">
    <location>
        <begin position="7"/>
        <end position="102"/>
    </location>
</feature>
<dbReference type="PRINTS" id="PR00778">
    <property type="entry name" value="HTHARSR"/>
</dbReference>
<sequence>MSDGRAEPDNPDQDLDEVFKALASPTRRRLLDLLKDQARTTGDLCERLAPLDRTTVLQHLRVLEAAGLVIAQRKGRERWNHLDPLPIKRIHDRWIGAYASAAVDKLAALKSTLEHSTPG</sequence>
<dbReference type="InterPro" id="IPR036388">
    <property type="entry name" value="WH-like_DNA-bd_sf"/>
</dbReference>
<accession>A0A097CTD8</accession>
<dbReference type="InterPro" id="IPR001845">
    <property type="entry name" value="HTH_ArsR_DNA-bd_dom"/>
</dbReference>
<dbReference type="Gene3D" id="1.10.10.10">
    <property type="entry name" value="Winged helix-like DNA-binding domain superfamily/Winged helix DNA-binding domain"/>
    <property type="match status" value="1"/>
</dbReference>
<gene>
    <name evidence="2" type="ORF">VASRM7_655</name>
</gene>
<dbReference type="PROSITE" id="PS50987">
    <property type="entry name" value="HTH_ARSR_2"/>
    <property type="match status" value="1"/>
</dbReference>
<dbReference type="CDD" id="cd00090">
    <property type="entry name" value="HTH_ARSR"/>
    <property type="match status" value="1"/>
</dbReference>
<dbReference type="AlphaFoldDB" id="A0A097CTD8"/>
<dbReference type="SMART" id="SM00418">
    <property type="entry name" value="HTH_ARSR"/>
    <property type="match status" value="1"/>
</dbReference>
<evidence type="ECO:0000313" key="2">
    <source>
        <dbReference type="EMBL" id="AIS85897.1"/>
    </source>
</evidence>
<dbReference type="PANTHER" id="PTHR38600">
    <property type="entry name" value="TRANSCRIPTIONAL REGULATORY PROTEIN"/>
    <property type="match status" value="1"/>
</dbReference>
<organism evidence="2">
    <name type="scientific">Verrucosispora sp. MS100047</name>
    <dbReference type="NCBI Taxonomy" id="1410949"/>
    <lineage>
        <taxon>Bacteria</taxon>
        <taxon>Bacillati</taxon>
        <taxon>Actinomycetota</taxon>
        <taxon>Actinomycetes</taxon>
        <taxon>Micromonosporales</taxon>
        <taxon>Micromonosporaceae</taxon>
        <taxon>Micromonospora</taxon>
    </lineage>
</organism>
<dbReference type="SUPFAM" id="SSF46785">
    <property type="entry name" value="Winged helix' DNA-binding domain"/>
    <property type="match status" value="1"/>
</dbReference>
<dbReference type="NCBIfam" id="NF033788">
    <property type="entry name" value="HTH_metalloreg"/>
    <property type="match status" value="1"/>
</dbReference>